<keyword evidence="2" id="KW-1185">Reference proteome</keyword>
<dbReference type="AlphaFoldDB" id="A0AAD2FZ78"/>
<sequence>MSAKQDELLLRTPMAHRRGQGNIDSLISDIDSEAKQRREVEKKENAAEIVLDLTPRSLVDDFQVTNKMRRVSFKSSPTSVSALLDESSPSTPVRLGTRCIDLGFRPRNDDLRIADSYSISSPSKIPILSLED</sequence>
<accession>A0AAD2FZ78</accession>
<protein>
    <submittedName>
        <fullName evidence="1">Uncharacterized protein</fullName>
    </submittedName>
</protein>
<evidence type="ECO:0000313" key="1">
    <source>
        <dbReference type="EMBL" id="CAJ1958152.1"/>
    </source>
</evidence>
<name>A0AAD2FZ78_9STRA</name>
<dbReference type="Proteomes" id="UP001295423">
    <property type="component" value="Unassembled WGS sequence"/>
</dbReference>
<comment type="caution">
    <text evidence="1">The sequence shown here is derived from an EMBL/GenBank/DDBJ whole genome shotgun (WGS) entry which is preliminary data.</text>
</comment>
<evidence type="ECO:0000313" key="2">
    <source>
        <dbReference type="Proteomes" id="UP001295423"/>
    </source>
</evidence>
<gene>
    <name evidence="1" type="ORF">CYCCA115_LOCUS17048</name>
</gene>
<dbReference type="EMBL" id="CAKOGP040001969">
    <property type="protein sequence ID" value="CAJ1958152.1"/>
    <property type="molecule type" value="Genomic_DNA"/>
</dbReference>
<proteinExistence type="predicted"/>
<reference evidence="1" key="1">
    <citation type="submission" date="2023-08" db="EMBL/GenBank/DDBJ databases">
        <authorList>
            <person name="Audoor S."/>
            <person name="Bilcke G."/>
        </authorList>
    </citation>
    <scope>NUCLEOTIDE SEQUENCE</scope>
</reference>
<organism evidence="1 2">
    <name type="scientific">Cylindrotheca closterium</name>
    <dbReference type="NCBI Taxonomy" id="2856"/>
    <lineage>
        <taxon>Eukaryota</taxon>
        <taxon>Sar</taxon>
        <taxon>Stramenopiles</taxon>
        <taxon>Ochrophyta</taxon>
        <taxon>Bacillariophyta</taxon>
        <taxon>Bacillariophyceae</taxon>
        <taxon>Bacillariophycidae</taxon>
        <taxon>Bacillariales</taxon>
        <taxon>Bacillariaceae</taxon>
        <taxon>Cylindrotheca</taxon>
    </lineage>
</organism>